<feature type="transmembrane region" description="Helical" evidence="1">
    <location>
        <begin position="34"/>
        <end position="65"/>
    </location>
</feature>
<evidence type="ECO:0000256" key="1">
    <source>
        <dbReference type="SAM" id="Phobius"/>
    </source>
</evidence>
<dbReference type="EMBL" id="JAHLQF010000002">
    <property type="protein sequence ID" value="MBU5483881.1"/>
    <property type="molecule type" value="Genomic_DNA"/>
</dbReference>
<name>A0ABS6EGN5_9CLOT</name>
<protein>
    <submittedName>
        <fullName evidence="2">Tryptophan transporter</fullName>
    </submittedName>
</protein>
<dbReference type="RefSeq" id="WP_216438385.1">
    <property type="nucleotide sequence ID" value="NZ_JAHLQF010000002.1"/>
</dbReference>
<keyword evidence="3" id="KW-1185">Reference proteome</keyword>
<dbReference type="Pfam" id="PF17099">
    <property type="entry name" value="TrpP"/>
    <property type="match status" value="1"/>
</dbReference>
<dbReference type="InterPro" id="IPR031360">
    <property type="entry name" value="TrpP"/>
</dbReference>
<organism evidence="2 3">
    <name type="scientific">Clostridium mobile</name>
    <dbReference type="NCBI Taxonomy" id="2841512"/>
    <lineage>
        <taxon>Bacteria</taxon>
        <taxon>Bacillati</taxon>
        <taxon>Bacillota</taxon>
        <taxon>Clostridia</taxon>
        <taxon>Eubacteriales</taxon>
        <taxon>Clostridiaceae</taxon>
        <taxon>Clostridium</taxon>
    </lineage>
</organism>
<evidence type="ECO:0000313" key="3">
    <source>
        <dbReference type="Proteomes" id="UP000726170"/>
    </source>
</evidence>
<accession>A0ABS6EGN5</accession>
<feature type="transmembrane region" description="Helical" evidence="1">
    <location>
        <begin position="135"/>
        <end position="155"/>
    </location>
</feature>
<keyword evidence="1" id="KW-0472">Membrane</keyword>
<proteinExistence type="predicted"/>
<comment type="caution">
    <text evidence="2">The sequence shown here is derived from an EMBL/GenBank/DDBJ whole genome shotgun (WGS) entry which is preliminary data.</text>
</comment>
<evidence type="ECO:0000313" key="2">
    <source>
        <dbReference type="EMBL" id="MBU5483881.1"/>
    </source>
</evidence>
<keyword evidence="1" id="KW-0812">Transmembrane</keyword>
<sequence length="166" mass="18286">MTLKKFVLSSVLLAAGLLLHQISPNFIFGMKPDFLLLMMFVCLTFVEDYKFVFVIGVISGILTALTTTFPGGQIPNFIDKIITSQFVYIFMKIFNIKLDKSKGVIITTFLGTLVSGTVFLLLALIMVGLPASFAALYPTVILATCINSVGMVFTLKMLNRAIKYAH</sequence>
<dbReference type="Proteomes" id="UP000726170">
    <property type="component" value="Unassembled WGS sequence"/>
</dbReference>
<reference evidence="2 3" key="1">
    <citation type="submission" date="2021-06" db="EMBL/GenBank/DDBJ databases">
        <authorList>
            <person name="Sun Q."/>
            <person name="Li D."/>
        </authorList>
    </citation>
    <scope>NUCLEOTIDE SEQUENCE [LARGE SCALE GENOMIC DNA]</scope>
    <source>
        <strain evidence="2 3">MSJ-11</strain>
    </source>
</reference>
<keyword evidence="1" id="KW-1133">Transmembrane helix</keyword>
<feature type="transmembrane region" description="Helical" evidence="1">
    <location>
        <begin position="104"/>
        <end position="129"/>
    </location>
</feature>
<gene>
    <name evidence="2" type="ORF">KQI86_06035</name>
</gene>